<protein>
    <submittedName>
        <fullName evidence="1">Uncharacterized protein</fullName>
    </submittedName>
</protein>
<keyword evidence="2" id="KW-1185">Reference proteome</keyword>
<accession>A0A8K0UUI2</accession>
<name>A0A8K0UUI2_9AGAR</name>
<gene>
    <name evidence="1" type="ORF">BXZ70DRAFT_889187</name>
</gene>
<reference evidence="1" key="1">
    <citation type="journal article" date="2021" name="New Phytol.">
        <title>Evolutionary innovations through gain and loss of genes in the ectomycorrhizal Boletales.</title>
        <authorList>
            <person name="Wu G."/>
            <person name="Miyauchi S."/>
            <person name="Morin E."/>
            <person name="Kuo A."/>
            <person name="Drula E."/>
            <person name="Varga T."/>
            <person name="Kohler A."/>
            <person name="Feng B."/>
            <person name="Cao Y."/>
            <person name="Lipzen A."/>
            <person name="Daum C."/>
            <person name="Hundley H."/>
            <person name="Pangilinan J."/>
            <person name="Johnson J."/>
            <person name="Barry K."/>
            <person name="LaButti K."/>
            <person name="Ng V."/>
            <person name="Ahrendt S."/>
            <person name="Min B."/>
            <person name="Choi I.G."/>
            <person name="Park H."/>
            <person name="Plett J.M."/>
            <person name="Magnuson J."/>
            <person name="Spatafora J.W."/>
            <person name="Nagy L.G."/>
            <person name="Henrissat B."/>
            <person name="Grigoriev I.V."/>
            <person name="Yang Z.L."/>
            <person name="Xu J."/>
            <person name="Martin F.M."/>
        </authorList>
    </citation>
    <scope>NUCLEOTIDE SEQUENCE</scope>
    <source>
        <strain evidence="1">KKN 215</strain>
    </source>
</reference>
<dbReference type="OrthoDB" id="2913041at2759"/>
<sequence length="300" mass="33371">MYPASPLLSFPPPAPATGRTLAERAGITLTVKTTFTTSEGKRASVKNVQPHRNHLPRRRNPKRMRSIQPTPLSLAERYPEFAVQVQVISQGGYPAEQILERKPEETHDLQELIPGLYLAFFDGDSSGEQPKLDDPNKPWTHIVNIVYPSESAEESLKGSSEQSYKDGVQYLRLTLPTSTRAQLQSSARTGLGLTDAHLRTVRDFIAQALPSHIAALPDQRDIRVLVTAPHGRPTDAMCAASCYLSFASGRDVVEVLRFVDEEEDFLSVWKGEVSENECERTQKIAKAWSWLSQIARPLGV</sequence>
<proteinExistence type="predicted"/>
<evidence type="ECO:0000313" key="1">
    <source>
        <dbReference type="EMBL" id="KAH8103446.1"/>
    </source>
</evidence>
<dbReference type="AlphaFoldDB" id="A0A8K0UUI2"/>
<comment type="caution">
    <text evidence="1">The sequence shown here is derived from an EMBL/GenBank/DDBJ whole genome shotgun (WGS) entry which is preliminary data.</text>
</comment>
<evidence type="ECO:0000313" key="2">
    <source>
        <dbReference type="Proteomes" id="UP000813824"/>
    </source>
</evidence>
<dbReference type="EMBL" id="JAEVFJ010000007">
    <property type="protein sequence ID" value="KAH8103446.1"/>
    <property type="molecule type" value="Genomic_DNA"/>
</dbReference>
<organism evidence="1 2">
    <name type="scientific">Cristinia sonorae</name>
    <dbReference type="NCBI Taxonomy" id="1940300"/>
    <lineage>
        <taxon>Eukaryota</taxon>
        <taxon>Fungi</taxon>
        <taxon>Dikarya</taxon>
        <taxon>Basidiomycota</taxon>
        <taxon>Agaricomycotina</taxon>
        <taxon>Agaricomycetes</taxon>
        <taxon>Agaricomycetidae</taxon>
        <taxon>Agaricales</taxon>
        <taxon>Pleurotineae</taxon>
        <taxon>Stephanosporaceae</taxon>
        <taxon>Cristinia</taxon>
    </lineage>
</organism>
<dbReference type="Proteomes" id="UP000813824">
    <property type="component" value="Unassembled WGS sequence"/>
</dbReference>